<dbReference type="OrthoDB" id="156739at2759"/>
<organism evidence="1 2">
    <name type="scientific">Saprolegnia parasitica (strain CBS 223.65)</name>
    <dbReference type="NCBI Taxonomy" id="695850"/>
    <lineage>
        <taxon>Eukaryota</taxon>
        <taxon>Sar</taxon>
        <taxon>Stramenopiles</taxon>
        <taxon>Oomycota</taxon>
        <taxon>Saprolegniomycetes</taxon>
        <taxon>Saprolegniales</taxon>
        <taxon>Saprolegniaceae</taxon>
        <taxon>Saprolegnia</taxon>
    </lineage>
</organism>
<reference evidence="1 2" key="1">
    <citation type="journal article" date="2013" name="PLoS Genet.">
        <title>Distinctive expansion of potential virulence genes in the genome of the oomycete fish pathogen Saprolegnia parasitica.</title>
        <authorList>
            <person name="Jiang R.H."/>
            <person name="de Bruijn I."/>
            <person name="Haas B.J."/>
            <person name="Belmonte R."/>
            <person name="Lobach L."/>
            <person name="Christie J."/>
            <person name="van den Ackerveken G."/>
            <person name="Bottin A."/>
            <person name="Bulone V."/>
            <person name="Diaz-Moreno S.M."/>
            <person name="Dumas B."/>
            <person name="Fan L."/>
            <person name="Gaulin E."/>
            <person name="Govers F."/>
            <person name="Grenville-Briggs L.J."/>
            <person name="Horner N.R."/>
            <person name="Levin J.Z."/>
            <person name="Mammella M."/>
            <person name="Meijer H.J."/>
            <person name="Morris P."/>
            <person name="Nusbaum C."/>
            <person name="Oome S."/>
            <person name="Phillips A.J."/>
            <person name="van Rooyen D."/>
            <person name="Rzeszutek E."/>
            <person name="Saraiva M."/>
            <person name="Secombes C.J."/>
            <person name="Seidl M.F."/>
            <person name="Snel B."/>
            <person name="Stassen J.H."/>
            <person name="Sykes S."/>
            <person name="Tripathy S."/>
            <person name="van den Berg H."/>
            <person name="Vega-Arreguin J.C."/>
            <person name="Wawra S."/>
            <person name="Young S.K."/>
            <person name="Zeng Q."/>
            <person name="Dieguez-Uribeondo J."/>
            <person name="Russ C."/>
            <person name="Tyler B.M."/>
            <person name="van West P."/>
        </authorList>
    </citation>
    <scope>NUCLEOTIDE SEQUENCE [LARGE SCALE GENOMIC DNA]</scope>
    <source>
        <strain evidence="1 2">CBS 223.65</strain>
    </source>
</reference>
<keyword evidence="2" id="KW-1185">Reference proteome</keyword>
<evidence type="ECO:0000313" key="2">
    <source>
        <dbReference type="Proteomes" id="UP000030745"/>
    </source>
</evidence>
<dbReference type="AlphaFoldDB" id="A0A067C7L6"/>
<dbReference type="RefSeq" id="XP_012206466.1">
    <property type="nucleotide sequence ID" value="XM_012351076.1"/>
</dbReference>
<dbReference type="VEuPathDB" id="FungiDB:SPRG_11551"/>
<dbReference type="GeneID" id="24133580"/>
<accession>A0A067C7L6</accession>
<sequence>MADNSILLCQYTYKPCSNPRSVKKNGSLHSFCEDHRRKANAIQKAYALNKRLRESSVVVPRPLCVVPVPMTPVDGVRPILPRLATPSFDADEVRFLHDWLTQHVPEDSDDGLCETEWSTDDYGMLCDLF</sequence>
<dbReference type="EMBL" id="KK583262">
    <property type="protein sequence ID" value="KDO22792.1"/>
    <property type="molecule type" value="Genomic_DNA"/>
</dbReference>
<dbReference type="Proteomes" id="UP000030745">
    <property type="component" value="Unassembled WGS sequence"/>
</dbReference>
<name>A0A067C7L6_SAPPC</name>
<dbReference type="KEGG" id="spar:SPRG_11551"/>
<evidence type="ECO:0000313" key="1">
    <source>
        <dbReference type="EMBL" id="KDO22792.1"/>
    </source>
</evidence>
<protein>
    <submittedName>
        <fullName evidence="1">Uncharacterized protein</fullName>
    </submittedName>
</protein>
<gene>
    <name evidence="1" type="ORF">SPRG_11551</name>
</gene>
<proteinExistence type="predicted"/>